<name>A0A1M6D529_9BACT</name>
<dbReference type="Proteomes" id="UP000184510">
    <property type="component" value="Unassembled WGS sequence"/>
</dbReference>
<evidence type="ECO:0000313" key="4">
    <source>
        <dbReference type="EMBL" id="SHI68194.1"/>
    </source>
</evidence>
<dbReference type="Pfam" id="PF06439">
    <property type="entry name" value="3keto-disac_hyd"/>
    <property type="match status" value="1"/>
</dbReference>
<feature type="domain" description="3-keto-alpha-glucoside-1,2-lyase/3-keto-2-hydroxy-glucal hydratase" evidence="3">
    <location>
        <begin position="35"/>
        <end position="242"/>
    </location>
</feature>
<dbReference type="STRING" id="1123071.SAMN02745181_0644"/>
<keyword evidence="2" id="KW-0732">Signal</keyword>
<dbReference type="EMBL" id="FQYR01000002">
    <property type="protein sequence ID" value="SHI68194.1"/>
    <property type="molecule type" value="Genomic_DNA"/>
</dbReference>
<evidence type="ECO:0000259" key="3">
    <source>
        <dbReference type="Pfam" id="PF06439"/>
    </source>
</evidence>
<feature type="region of interest" description="Disordered" evidence="1">
    <location>
        <begin position="157"/>
        <end position="187"/>
    </location>
</feature>
<dbReference type="InParanoid" id="A0A1M6D529"/>
<reference evidence="4 5" key="1">
    <citation type="submission" date="2016-11" db="EMBL/GenBank/DDBJ databases">
        <authorList>
            <person name="Jaros S."/>
            <person name="Januszkiewicz K."/>
            <person name="Wedrychowicz H."/>
        </authorList>
    </citation>
    <scope>NUCLEOTIDE SEQUENCE [LARGE SCALE GENOMIC DNA]</scope>
    <source>
        <strain evidence="4 5">DSM 18772</strain>
    </source>
</reference>
<evidence type="ECO:0000313" key="5">
    <source>
        <dbReference type="Proteomes" id="UP000184510"/>
    </source>
</evidence>
<evidence type="ECO:0000256" key="2">
    <source>
        <dbReference type="SAM" id="SignalP"/>
    </source>
</evidence>
<dbReference type="AlphaFoldDB" id="A0A1M6D529"/>
<feature type="chain" id="PRO_5012183803" description="3-keto-alpha-glucoside-1,2-lyase/3-keto-2-hydroxy-glucal hydratase domain-containing protein" evidence="2">
    <location>
        <begin position="22"/>
        <end position="248"/>
    </location>
</feature>
<evidence type="ECO:0000256" key="1">
    <source>
        <dbReference type="SAM" id="MobiDB-lite"/>
    </source>
</evidence>
<proteinExistence type="predicted"/>
<accession>A0A1M6D529</accession>
<gene>
    <name evidence="4" type="ORF">SAMN02745181_0644</name>
</gene>
<dbReference type="GO" id="GO:0016787">
    <property type="term" value="F:hydrolase activity"/>
    <property type="evidence" value="ECO:0007669"/>
    <property type="project" value="InterPro"/>
</dbReference>
<protein>
    <recommendedName>
        <fullName evidence="3">3-keto-alpha-glucoside-1,2-lyase/3-keto-2-hydroxy-glucal hydratase domain-containing protein</fullName>
    </recommendedName>
</protein>
<organism evidence="4 5">
    <name type="scientific">Rubritalea squalenifaciens DSM 18772</name>
    <dbReference type="NCBI Taxonomy" id="1123071"/>
    <lineage>
        <taxon>Bacteria</taxon>
        <taxon>Pseudomonadati</taxon>
        <taxon>Verrucomicrobiota</taxon>
        <taxon>Verrucomicrobiia</taxon>
        <taxon>Verrucomicrobiales</taxon>
        <taxon>Rubritaleaceae</taxon>
        <taxon>Rubritalea</taxon>
    </lineage>
</organism>
<keyword evidence="5" id="KW-1185">Reference proteome</keyword>
<dbReference type="OrthoDB" id="259356at2"/>
<dbReference type="RefSeq" id="WP_143158039.1">
    <property type="nucleotide sequence ID" value="NZ_FQYR01000002.1"/>
</dbReference>
<dbReference type="InterPro" id="IPR010496">
    <property type="entry name" value="AL/BT2_dom"/>
</dbReference>
<feature type="signal peptide" evidence="2">
    <location>
        <begin position="1"/>
        <end position="21"/>
    </location>
</feature>
<dbReference type="Gene3D" id="2.60.120.560">
    <property type="entry name" value="Exo-inulinase, domain 1"/>
    <property type="match status" value="1"/>
</dbReference>
<sequence length="248" mass="27174">MNIIKNTILACAFVLPVTVLAESPKAPDTAATDKTIKLFNGKDLKGWRPDVPAADHNKDIKPSFIVRDGKLVSMGRPLGHLTTNQVYSDYRLVVEYRFSGKKEDGSIKTGNCGVLVHSSTPRALYKMFPASIEVQMMSGSAGDFWCIEQDISVPDMEKRRPKGKNQKFGGSEGDARNIKNLTDGSEKTPGEWNTMIIDCVGDEIKVWVNGDFVNHGTGCTVSKGQIALQAEGTEVEFRKVELTPLPAK</sequence>